<dbReference type="AlphaFoldDB" id="A0A187NFP7"/>
<feature type="region of interest" description="Disordered" evidence="2">
    <location>
        <begin position="208"/>
        <end position="227"/>
    </location>
</feature>
<dbReference type="RefSeq" id="WP_254183993.1">
    <property type="nucleotide sequence ID" value="NZ_KR997898.1"/>
</dbReference>
<feature type="coiled-coil region" evidence="1">
    <location>
        <begin position="123"/>
        <end position="150"/>
    </location>
</feature>
<dbReference type="EMBL" id="KR997898">
    <property type="protein sequence ID" value="AKT73072.1"/>
    <property type="molecule type" value="Genomic_DNA"/>
</dbReference>
<protein>
    <submittedName>
        <fullName evidence="3">Glycoside hydrolase</fullName>
    </submittedName>
</protein>
<keyword evidence="3" id="KW-0614">Plasmid</keyword>
<keyword evidence="3" id="KW-0378">Hydrolase</keyword>
<sequence>MSVAAFVAGVDRLLSRGHGLFPAGGGVEGDRVFAAGHGDGAVPAAPAGGGGLSGGASAAGGAYQQARVTAAGFDTNSGDTVDQGGAVGQQGRAASGVIRDQARAVGAATAALGRSPAGAQLIMATMDQHLEAMQRQLDQATAQNRLLALRLRQLAAGYRGMGSPAMGGMPLSALSGLMGGGSGGGGGGGFRGLSGLASLPGSLLGRGMSGHGAGQWSAPESGGGREAQGAAGVARGAIPLSEVSFEGKGVWASGRGAMRRYLEEALDRMGITDPRARANWMEGMTTIADHESGYRANAINLSDTNAHGARQVDGGPLHATRGPWQVMPDTFARYHQPGTSNHIWDPVANACASMNYQMARYGVSHDGHDQRAKVGQANWGIHRGY</sequence>
<evidence type="ECO:0000256" key="1">
    <source>
        <dbReference type="SAM" id="Coils"/>
    </source>
</evidence>
<dbReference type="SUPFAM" id="SSF53955">
    <property type="entry name" value="Lysozyme-like"/>
    <property type="match status" value="1"/>
</dbReference>
<dbReference type="InterPro" id="IPR023346">
    <property type="entry name" value="Lysozyme-like_dom_sf"/>
</dbReference>
<evidence type="ECO:0000313" key="3">
    <source>
        <dbReference type="EMBL" id="AKT73072.1"/>
    </source>
</evidence>
<geneLocation type="plasmid" evidence="3">
    <name>pMA100</name>
</geneLocation>
<keyword evidence="1" id="KW-0175">Coiled coil</keyword>
<organism evidence="3">
    <name type="scientific">Mycobacterium avium subsp. hominissuis</name>
    <dbReference type="NCBI Taxonomy" id="439334"/>
    <lineage>
        <taxon>Bacteria</taxon>
        <taxon>Bacillati</taxon>
        <taxon>Actinomycetota</taxon>
        <taxon>Actinomycetes</taxon>
        <taxon>Mycobacteriales</taxon>
        <taxon>Mycobacteriaceae</taxon>
        <taxon>Mycobacterium</taxon>
        <taxon>Mycobacterium avium complex (MAC)</taxon>
    </lineage>
</organism>
<accession>A0A187NFP7</accession>
<proteinExistence type="predicted"/>
<evidence type="ECO:0000256" key="2">
    <source>
        <dbReference type="SAM" id="MobiDB-lite"/>
    </source>
</evidence>
<gene>
    <name evidence="3" type="ORF">MASH_00087</name>
</gene>
<reference evidence="3" key="1">
    <citation type="submission" date="2015-05" db="EMBL/GenBank/DDBJ databases">
        <authorList>
            <person name="Machado G.E."/>
            <person name="Matsumoto C.K."/>
            <person name="Rabello M.S."/>
            <person name="Almeida L.G.P."/>
            <person name="Leao S.C."/>
        </authorList>
    </citation>
    <scope>NUCLEOTIDE SEQUENCE</scope>
    <source>
        <strain evidence="3">88Br</strain>
        <plasmid evidence="3">pMA100</plasmid>
    </source>
</reference>
<dbReference type="GO" id="GO:0016787">
    <property type="term" value="F:hydrolase activity"/>
    <property type="evidence" value="ECO:0007669"/>
    <property type="project" value="UniProtKB-KW"/>
</dbReference>
<name>A0A187NFP7_MYCAV</name>